<sequence length="260" mass="28138">MLTMPKKLLFSFFFLFLLSHHTRWASAQMARLGVVKSSDNAGIWESIVGRLTAIGLDYCLIDSDRWQTVNDLGNIQVLLLPNVSQIQGYQSESLANWLAQGGKVIATGPTGELSTPDVKKQLQGLLGASWQFPNSQAISLKLNDNTEFVNLSVDGLTTPVSGGVLLPKLGAKTVAIWVSQGKPAAIVSTNQTTFLGWRWGANAVATPSFDLLWLQASLNRYGINAGTLNNQRPLQPTTIPTCNAGHQEPPTTPILPMSLN</sequence>
<name>A0A977KZI8_9CYAN</name>
<feature type="signal peptide" evidence="1">
    <location>
        <begin position="1"/>
        <end position="25"/>
    </location>
</feature>
<proteinExistence type="predicted"/>
<dbReference type="EMBL" id="CP073041">
    <property type="protein sequence ID" value="UXE61866.1"/>
    <property type="molecule type" value="Genomic_DNA"/>
</dbReference>
<gene>
    <name evidence="2" type="ORF">KA717_02730</name>
</gene>
<dbReference type="SUPFAM" id="SSF52317">
    <property type="entry name" value="Class I glutamine amidotransferase-like"/>
    <property type="match status" value="1"/>
</dbReference>
<dbReference type="AlphaFoldDB" id="A0A977KZI8"/>
<evidence type="ECO:0000256" key="1">
    <source>
        <dbReference type="SAM" id="SignalP"/>
    </source>
</evidence>
<dbReference type="Proteomes" id="UP001065613">
    <property type="component" value="Chromosome"/>
</dbReference>
<keyword evidence="1" id="KW-0732">Signal</keyword>
<dbReference type="InterPro" id="IPR029062">
    <property type="entry name" value="Class_I_gatase-like"/>
</dbReference>
<protein>
    <submittedName>
        <fullName evidence="2">Uncharacterized protein</fullName>
    </submittedName>
</protein>
<dbReference type="Gene3D" id="3.40.50.880">
    <property type="match status" value="1"/>
</dbReference>
<organism evidence="2">
    <name type="scientific">Woronichinia naegeliana WA131</name>
    <dbReference type="NCBI Taxonomy" id="2824559"/>
    <lineage>
        <taxon>Bacteria</taxon>
        <taxon>Bacillati</taxon>
        <taxon>Cyanobacteriota</taxon>
        <taxon>Cyanophyceae</taxon>
        <taxon>Synechococcales</taxon>
        <taxon>Coelosphaeriaceae</taxon>
        <taxon>Woronichinia</taxon>
    </lineage>
</organism>
<reference evidence="2" key="1">
    <citation type="submission" date="2021-04" db="EMBL/GenBank/DDBJ databases">
        <title>Genome sequence of Woronichinia naegeliana from Washington state freshwater lake bloom.</title>
        <authorList>
            <person name="Dreher T.W."/>
        </authorList>
    </citation>
    <scope>NUCLEOTIDE SEQUENCE</scope>
    <source>
        <strain evidence="2">WA131</strain>
    </source>
</reference>
<feature type="chain" id="PRO_5038076895" evidence="1">
    <location>
        <begin position="26"/>
        <end position="260"/>
    </location>
</feature>
<evidence type="ECO:0000313" key="2">
    <source>
        <dbReference type="EMBL" id="UXE61866.1"/>
    </source>
</evidence>
<dbReference type="KEGG" id="wna:KA717_02730"/>
<accession>A0A977KZI8</accession>